<comment type="caution">
    <text evidence="1">The sequence shown here is derived from an EMBL/GenBank/DDBJ whole genome shotgun (WGS) entry which is preliminary data.</text>
</comment>
<proteinExistence type="predicted"/>
<reference evidence="1" key="1">
    <citation type="submission" date="2022-04" db="EMBL/GenBank/DDBJ databases">
        <title>Genome of the entomopathogenic fungus Entomophthora muscae.</title>
        <authorList>
            <person name="Elya C."/>
            <person name="Lovett B.R."/>
            <person name="Lee E."/>
            <person name="Macias A.M."/>
            <person name="Hajek A.E."/>
            <person name="De Bivort B.L."/>
            <person name="Kasson M.T."/>
            <person name="De Fine Licht H.H."/>
            <person name="Stajich J.E."/>
        </authorList>
    </citation>
    <scope>NUCLEOTIDE SEQUENCE</scope>
    <source>
        <strain evidence="1">Berkeley</strain>
    </source>
</reference>
<evidence type="ECO:0000313" key="1">
    <source>
        <dbReference type="EMBL" id="KAJ9068848.1"/>
    </source>
</evidence>
<accession>A0ACC2T2N1</accession>
<keyword evidence="2" id="KW-1185">Reference proteome</keyword>
<dbReference type="Proteomes" id="UP001165960">
    <property type="component" value="Unassembled WGS sequence"/>
</dbReference>
<dbReference type="EMBL" id="QTSX02003683">
    <property type="protein sequence ID" value="KAJ9068848.1"/>
    <property type="molecule type" value="Genomic_DNA"/>
</dbReference>
<evidence type="ECO:0000313" key="2">
    <source>
        <dbReference type="Proteomes" id="UP001165960"/>
    </source>
</evidence>
<protein>
    <submittedName>
        <fullName evidence="1">Uncharacterized protein</fullName>
    </submittedName>
</protein>
<gene>
    <name evidence="1" type="ORF">DSO57_1024501</name>
</gene>
<organism evidence="1 2">
    <name type="scientific">Entomophthora muscae</name>
    <dbReference type="NCBI Taxonomy" id="34485"/>
    <lineage>
        <taxon>Eukaryota</taxon>
        <taxon>Fungi</taxon>
        <taxon>Fungi incertae sedis</taxon>
        <taxon>Zoopagomycota</taxon>
        <taxon>Entomophthoromycotina</taxon>
        <taxon>Entomophthoromycetes</taxon>
        <taxon>Entomophthorales</taxon>
        <taxon>Entomophthoraceae</taxon>
        <taxon>Entomophthora</taxon>
    </lineage>
</organism>
<sequence>MSMYVDLPRNFGWLNPKKGLPLAFDIPRLSTISYTVGSLPLKVVMVWPSVESRQVGSFMAESIKRK</sequence>
<name>A0ACC2T2N1_9FUNG</name>